<dbReference type="EMBL" id="SXDP01000008">
    <property type="protein sequence ID" value="NEZ47518.1"/>
    <property type="molecule type" value="Genomic_DNA"/>
</dbReference>
<proteinExistence type="predicted"/>
<organism evidence="2 3">
    <name type="scientific">Clostridium niameyense</name>
    <dbReference type="NCBI Taxonomy" id="1622073"/>
    <lineage>
        <taxon>Bacteria</taxon>
        <taxon>Bacillati</taxon>
        <taxon>Bacillota</taxon>
        <taxon>Clostridia</taxon>
        <taxon>Eubacteriales</taxon>
        <taxon>Clostridiaceae</taxon>
        <taxon>Clostridium</taxon>
    </lineage>
</organism>
<accession>A0A6M0RDW0</accession>
<dbReference type="Proteomes" id="UP000473885">
    <property type="component" value="Unassembled WGS sequence"/>
</dbReference>
<feature type="transmembrane region" description="Helical" evidence="1">
    <location>
        <begin position="7"/>
        <end position="28"/>
    </location>
</feature>
<evidence type="ECO:0000256" key="1">
    <source>
        <dbReference type="SAM" id="Phobius"/>
    </source>
</evidence>
<dbReference type="AlphaFoldDB" id="A0A6M0RDW0"/>
<sequence length="99" mass="11531">MPYSNNIGKIISIITIIALCVLSMIFFVKLLPTILIAGFAIWCVYKAYDYIKLKFNKKSYKKNYKKNSNTNFYKDSTNDIPDISKENVIDVDYEELKNN</sequence>
<name>A0A6M0RDW0_9CLOT</name>
<keyword evidence="1" id="KW-0812">Transmembrane</keyword>
<evidence type="ECO:0000313" key="2">
    <source>
        <dbReference type="EMBL" id="NEZ47518.1"/>
    </source>
</evidence>
<dbReference type="RefSeq" id="WP_163249510.1">
    <property type="nucleotide sequence ID" value="NZ_SXDP01000008.1"/>
</dbReference>
<gene>
    <name evidence="2" type="ORF">FDF74_09975</name>
</gene>
<keyword evidence="1" id="KW-1133">Transmembrane helix</keyword>
<keyword evidence="3" id="KW-1185">Reference proteome</keyword>
<comment type="caution">
    <text evidence="2">The sequence shown here is derived from an EMBL/GenBank/DDBJ whole genome shotgun (WGS) entry which is preliminary data.</text>
</comment>
<reference evidence="2 3" key="1">
    <citation type="submission" date="2019-04" db="EMBL/GenBank/DDBJ databases">
        <title>Genome sequencing of Clostridium botulinum Groups I-IV and Clostridium butyricum.</title>
        <authorList>
            <person name="Brunt J."/>
            <person name="Van Vliet A.H.M."/>
            <person name="Stringer S.C."/>
            <person name="Carter A.T."/>
            <person name="Peck M.W."/>
        </authorList>
    </citation>
    <scope>NUCLEOTIDE SEQUENCE [LARGE SCALE GENOMIC DNA]</scope>
    <source>
        <strain evidence="2 3">IFR 18/094</strain>
    </source>
</reference>
<keyword evidence="1" id="KW-0472">Membrane</keyword>
<evidence type="ECO:0000313" key="3">
    <source>
        <dbReference type="Proteomes" id="UP000473885"/>
    </source>
</evidence>
<protein>
    <submittedName>
        <fullName evidence="2">Uncharacterized protein</fullName>
    </submittedName>
</protein>